<proteinExistence type="predicted"/>
<dbReference type="EMBL" id="SLUO01000017">
    <property type="protein sequence ID" value="TCL55055.1"/>
    <property type="molecule type" value="Genomic_DNA"/>
</dbReference>
<evidence type="ECO:0000313" key="3">
    <source>
        <dbReference type="EMBL" id="TCL55055.1"/>
    </source>
</evidence>
<dbReference type="InterPro" id="IPR013785">
    <property type="entry name" value="Aldolase_TIM"/>
</dbReference>
<comment type="cofactor">
    <cofactor evidence="2">
        <name>Zn(2+)</name>
        <dbReference type="ChEBI" id="CHEBI:29105"/>
    </cofactor>
    <text evidence="2">Binds 2 Zn(2+) ions per subunit. One is catalytic and the other provides a structural contribution.</text>
</comment>
<dbReference type="InterPro" id="IPR050246">
    <property type="entry name" value="Class_II_FBP_aldolase"/>
</dbReference>
<dbReference type="AlphaFoldDB" id="A0A4R1QRQ8"/>
<keyword evidence="4" id="KW-1185">Reference proteome</keyword>
<feature type="binding site" evidence="2">
    <location>
        <position position="101"/>
    </location>
    <ligand>
        <name>Zn(2+)</name>
        <dbReference type="ChEBI" id="CHEBI:29105"/>
        <label>2</label>
    </ligand>
</feature>
<dbReference type="NCBIfam" id="NF006042">
    <property type="entry name" value="PRK08185.1"/>
    <property type="match status" value="1"/>
</dbReference>
<gene>
    <name evidence="3" type="ORF">EDD76_11790</name>
</gene>
<evidence type="ECO:0000313" key="4">
    <source>
        <dbReference type="Proteomes" id="UP000295718"/>
    </source>
</evidence>
<evidence type="ECO:0000256" key="2">
    <source>
        <dbReference type="PIRSR" id="PIRSR001359-3"/>
    </source>
</evidence>
<dbReference type="STRING" id="1469948.GCA_000732725_04007"/>
<feature type="active site" description="Proton donor" evidence="1">
    <location>
        <position position="80"/>
    </location>
</feature>
<feature type="binding site" evidence="2">
    <location>
        <position position="177"/>
    </location>
    <ligand>
        <name>Zn(2+)</name>
        <dbReference type="ChEBI" id="CHEBI:29105"/>
        <label>1</label>
        <note>catalytic</note>
    </ligand>
</feature>
<feature type="binding site" evidence="2">
    <location>
        <position position="81"/>
    </location>
    <ligand>
        <name>Zn(2+)</name>
        <dbReference type="ChEBI" id="CHEBI:29105"/>
        <label>1</label>
        <note>catalytic</note>
    </ligand>
</feature>
<reference evidence="3 4" key="1">
    <citation type="submission" date="2019-03" db="EMBL/GenBank/DDBJ databases">
        <title>Genomic Encyclopedia of Type Strains, Phase IV (KMG-IV): sequencing the most valuable type-strain genomes for metagenomic binning, comparative biology and taxonomic classification.</title>
        <authorList>
            <person name="Goeker M."/>
        </authorList>
    </citation>
    <scope>NUCLEOTIDE SEQUENCE [LARGE SCALE GENOMIC DNA]</scope>
    <source>
        <strain evidence="3 4">DSM 100556</strain>
    </source>
</reference>
<organism evidence="3 4">
    <name type="scientific">Kineothrix alysoides</name>
    <dbReference type="NCBI Taxonomy" id="1469948"/>
    <lineage>
        <taxon>Bacteria</taxon>
        <taxon>Bacillati</taxon>
        <taxon>Bacillota</taxon>
        <taxon>Clostridia</taxon>
        <taxon>Lachnospirales</taxon>
        <taxon>Lachnospiraceae</taxon>
        <taxon>Kineothrix</taxon>
    </lineage>
</organism>
<dbReference type="InterPro" id="IPR000771">
    <property type="entry name" value="FBA_II"/>
</dbReference>
<feature type="binding site" evidence="2">
    <location>
        <position position="207"/>
    </location>
    <ligand>
        <name>Zn(2+)</name>
        <dbReference type="ChEBI" id="CHEBI:29105"/>
        <label>1</label>
        <note>catalytic</note>
    </ligand>
</feature>
<sequence>MLLNMKELLKVANEHNFAVPAFNIGTGQILNGVMDTCEKLQAPVILAIHPLELEFQGDSFLKMCIDRASNSKVPVCIHLDHSGWEPIVRAIRAGFTSVMIDASHLPFEENIAATKKVCELAHPLGVSVEGELGTIGTTDGDTEGGTDEIIYTKPEDAVRFVEETGCDTLAIAIGTAHGIYPEGMKPELKQDLLSEIKSKVSVPLVLHGGSGNKDSEIAEAVKRGVNKINISSDIKDAFYQQLRITLQDKKVREPFELYPDSVKAMQEVCEQKIKLFNDDDKVKYYELSKMI</sequence>
<comment type="caution">
    <text evidence="3">The sequence shown here is derived from an EMBL/GenBank/DDBJ whole genome shotgun (WGS) entry which is preliminary data.</text>
</comment>
<dbReference type="SUPFAM" id="SSF51569">
    <property type="entry name" value="Aldolase"/>
    <property type="match status" value="1"/>
</dbReference>
<protein>
    <submittedName>
        <fullName evidence="3">Fructose-bisphosphate aldolase class II</fullName>
    </submittedName>
</protein>
<keyword evidence="2" id="KW-0479">Metal-binding</keyword>
<dbReference type="Gene3D" id="3.20.20.70">
    <property type="entry name" value="Aldolase class I"/>
    <property type="match status" value="1"/>
</dbReference>
<dbReference type="RefSeq" id="WP_031392627.1">
    <property type="nucleotide sequence ID" value="NZ_JPNB01000003.1"/>
</dbReference>
<evidence type="ECO:0000256" key="1">
    <source>
        <dbReference type="PIRSR" id="PIRSR001359-1"/>
    </source>
</evidence>
<dbReference type="Proteomes" id="UP000295718">
    <property type="component" value="Unassembled WGS sequence"/>
</dbReference>
<dbReference type="GO" id="GO:0008270">
    <property type="term" value="F:zinc ion binding"/>
    <property type="evidence" value="ECO:0007669"/>
    <property type="project" value="InterPro"/>
</dbReference>
<keyword evidence="2" id="KW-0862">Zinc</keyword>
<accession>A0A4R1QRQ8</accession>
<dbReference type="GO" id="GO:0005975">
    <property type="term" value="P:carbohydrate metabolic process"/>
    <property type="evidence" value="ECO:0007669"/>
    <property type="project" value="InterPro"/>
</dbReference>
<dbReference type="PANTHER" id="PTHR30304:SF0">
    <property type="entry name" value="D-TAGATOSE-1,6-BISPHOSPHATE ALDOLASE SUBUNIT GATY-RELATED"/>
    <property type="match status" value="1"/>
</dbReference>
<dbReference type="CDD" id="cd00947">
    <property type="entry name" value="TBP_aldolase_IIB"/>
    <property type="match status" value="1"/>
</dbReference>
<dbReference type="OrthoDB" id="9803995at2"/>
<dbReference type="PANTHER" id="PTHR30304">
    <property type="entry name" value="D-TAGATOSE-1,6-BISPHOSPHATE ALDOLASE"/>
    <property type="match status" value="1"/>
</dbReference>
<dbReference type="NCBIfam" id="TIGR00167">
    <property type="entry name" value="cbbA"/>
    <property type="match status" value="1"/>
</dbReference>
<dbReference type="GO" id="GO:0016832">
    <property type="term" value="F:aldehyde-lyase activity"/>
    <property type="evidence" value="ECO:0007669"/>
    <property type="project" value="InterPro"/>
</dbReference>
<dbReference type="PIRSF" id="PIRSF001359">
    <property type="entry name" value="F_bP_aldolase_II"/>
    <property type="match status" value="1"/>
</dbReference>
<dbReference type="Pfam" id="PF01116">
    <property type="entry name" value="F_bP_aldolase"/>
    <property type="match status" value="1"/>
</dbReference>
<name>A0A4R1QRQ8_9FIRM</name>
<feature type="binding site" evidence="2">
    <location>
        <position position="131"/>
    </location>
    <ligand>
        <name>Zn(2+)</name>
        <dbReference type="ChEBI" id="CHEBI:29105"/>
        <label>2</label>
    </ligand>
</feature>